<keyword evidence="1" id="KW-0472">Membrane</keyword>
<evidence type="ECO:0000313" key="3">
    <source>
        <dbReference type="EMBL" id="KAF5783506.1"/>
    </source>
</evidence>
<keyword evidence="2" id="KW-0732">Signal</keyword>
<keyword evidence="1" id="KW-0812">Transmembrane</keyword>
<feature type="chain" id="PRO_5039905819" evidence="2">
    <location>
        <begin position="26"/>
        <end position="69"/>
    </location>
</feature>
<feature type="transmembrane region" description="Helical" evidence="1">
    <location>
        <begin position="49"/>
        <end position="68"/>
    </location>
</feature>
<evidence type="ECO:0000256" key="1">
    <source>
        <dbReference type="SAM" id="Phobius"/>
    </source>
</evidence>
<name>A0A9K3HS37_HELAN</name>
<accession>A0A9K3HS37</accession>
<feature type="signal peptide" evidence="2">
    <location>
        <begin position="1"/>
        <end position="25"/>
    </location>
</feature>
<sequence length="69" mass="6851">MASGGAIKSAIALVVLMISITAVLGREYAEFSLAPAPAPMEAGSAVPASLSMAFVSASLLISLVGIIFV</sequence>
<reference evidence="3" key="1">
    <citation type="journal article" date="2017" name="Nature">
        <title>The sunflower genome provides insights into oil metabolism, flowering and Asterid evolution.</title>
        <authorList>
            <person name="Badouin H."/>
            <person name="Gouzy J."/>
            <person name="Grassa C.J."/>
            <person name="Murat F."/>
            <person name="Staton S.E."/>
            <person name="Cottret L."/>
            <person name="Lelandais-Briere C."/>
            <person name="Owens G.L."/>
            <person name="Carrere S."/>
            <person name="Mayjonade B."/>
            <person name="Legrand L."/>
            <person name="Gill N."/>
            <person name="Kane N.C."/>
            <person name="Bowers J.E."/>
            <person name="Hubner S."/>
            <person name="Bellec A."/>
            <person name="Berard A."/>
            <person name="Berges H."/>
            <person name="Blanchet N."/>
            <person name="Boniface M.C."/>
            <person name="Brunel D."/>
            <person name="Catrice O."/>
            <person name="Chaidir N."/>
            <person name="Claudel C."/>
            <person name="Donnadieu C."/>
            <person name="Faraut T."/>
            <person name="Fievet G."/>
            <person name="Helmstetter N."/>
            <person name="King M."/>
            <person name="Knapp S.J."/>
            <person name="Lai Z."/>
            <person name="Le Paslier M.C."/>
            <person name="Lippi Y."/>
            <person name="Lorenzon L."/>
            <person name="Mandel J.R."/>
            <person name="Marage G."/>
            <person name="Marchand G."/>
            <person name="Marquand E."/>
            <person name="Bret-Mestries E."/>
            <person name="Morien E."/>
            <person name="Nambeesan S."/>
            <person name="Nguyen T."/>
            <person name="Pegot-Espagnet P."/>
            <person name="Pouilly N."/>
            <person name="Raftis F."/>
            <person name="Sallet E."/>
            <person name="Schiex T."/>
            <person name="Thomas J."/>
            <person name="Vandecasteele C."/>
            <person name="Vares D."/>
            <person name="Vear F."/>
            <person name="Vautrin S."/>
            <person name="Crespi M."/>
            <person name="Mangin B."/>
            <person name="Burke J.M."/>
            <person name="Salse J."/>
            <person name="Munos S."/>
            <person name="Vincourt P."/>
            <person name="Rieseberg L.H."/>
            <person name="Langlade N.B."/>
        </authorList>
    </citation>
    <scope>NUCLEOTIDE SEQUENCE</scope>
    <source>
        <tissue evidence="3">Leaves</tissue>
    </source>
</reference>
<keyword evidence="4" id="KW-1185">Reference proteome</keyword>
<reference evidence="3" key="2">
    <citation type="submission" date="2020-06" db="EMBL/GenBank/DDBJ databases">
        <title>Helianthus annuus Genome sequencing and assembly Release 2.</title>
        <authorList>
            <person name="Gouzy J."/>
            <person name="Langlade N."/>
            <person name="Munos S."/>
        </authorList>
    </citation>
    <scope>NUCLEOTIDE SEQUENCE</scope>
    <source>
        <tissue evidence="3">Leaves</tissue>
    </source>
</reference>
<evidence type="ECO:0000256" key="2">
    <source>
        <dbReference type="SAM" id="SignalP"/>
    </source>
</evidence>
<proteinExistence type="predicted"/>
<dbReference type="EMBL" id="MNCJ02000326">
    <property type="protein sequence ID" value="KAF5783506.1"/>
    <property type="molecule type" value="Genomic_DNA"/>
</dbReference>
<evidence type="ECO:0000313" key="4">
    <source>
        <dbReference type="Proteomes" id="UP000215914"/>
    </source>
</evidence>
<protein>
    <submittedName>
        <fullName evidence="3">Uncharacterized protein</fullName>
    </submittedName>
</protein>
<dbReference type="Gramene" id="mRNA:HanXRQr2_Chr11g0508731">
    <property type="protein sequence ID" value="CDS:HanXRQr2_Chr11g0508731.1"/>
    <property type="gene ID" value="HanXRQr2_Chr11g0508731"/>
</dbReference>
<dbReference type="AlphaFoldDB" id="A0A9K3HS37"/>
<gene>
    <name evidence="3" type="ORF">HanXRQr2_Chr11g0508731</name>
</gene>
<keyword evidence="1" id="KW-1133">Transmembrane helix</keyword>
<organism evidence="3 4">
    <name type="scientific">Helianthus annuus</name>
    <name type="common">Common sunflower</name>
    <dbReference type="NCBI Taxonomy" id="4232"/>
    <lineage>
        <taxon>Eukaryota</taxon>
        <taxon>Viridiplantae</taxon>
        <taxon>Streptophyta</taxon>
        <taxon>Embryophyta</taxon>
        <taxon>Tracheophyta</taxon>
        <taxon>Spermatophyta</taxon>
        <taxon>Magnoliopsida</taxon>
        <taxon>eudicotyledons</taxon>
        <taxon>Gunneridae</taxon>
        <taxon>Pentapetalae</taxon>
        <taxon>asterids</taxon>
        <taxon>campanulids</taxon>
        <taxon>Asterales</taxon>
        <taxon>Asteraceae</taxon>
        <taxon>Asteroideae</taxon>
        <taxon>Heliantheae alliance</taxon>
        <taxon>Heliantheae</taxon>
        <taxon>Helianthus</taxon>
    </lineage>
</organism>
<dbReference type="Proteomes" id="UP000215914">
    <property type="component" value="Unassembled WGS sequence"/>
</dbReference>
<comment type="caution">
    <text evidence="3">The sequence shown here is derived from an EMBL/GenBank/DDBJ whole genome shotgun (WGS) entry which is preliminary data.</text>
</comment>